<dbReference type="AlphaFoldDB" id="A0A7R9WDK6"/>
<evidence type="ECO:0000256" key="4">
    <source>
        <dbReference type="ARBA" id="ARBA00023002"/>
    </source>
</evidence>
<dbReference type="PROSITE" id="PS50873">
    <property type="entry name" value="PEROXIDASE_4"/>
    <property type="match status" value="1"/>
</dbReference>
<sequence>MKFTVAALIAVTSFHAASARLHSDFERTLQDGAHGGGGGCECVSDYDCKPNCVVDPYTGVGTCGGSGEPPKPTDPREPTAAPPTPSPISSPPCPCDAPKIVPTKCELDILIAMLDLVIGSDPKRAGQLLRASFHDAGTFDQGSSVGGANGCLMNHPPMLLQAENAFLDLPMAHLEAVRDNWEAHPLTCIDISSADIIQFAGFFVTVRQRGPSHGVLDAAKIAQLYTFEWGRTDETSCDITWTHNLPGFSLPTSGGPIPGRCGGAGEEIRTKMMNKNGFTAEEATALIGAHTIGHLRNTFGPGFNDPWVQSGRDNATPNGPKFGNAFHDFLKNTIVENTAPDFAANVAPFTMIFGDWFRDAPNQLNHLDTDVTLAFPPVGTHPDYSVFTSNFAASEALFLDRFDKAYEKMSKLGVTDPLSPPHPCDPPCDGEEEGGGGDEEPPVLTDARVVVRLVKDLGNATAYGEAVLDDKQANLAAKREALITEVDRSKLEPPFPKTGDDSDVTQTSSTRSSNVETNIKTAETSMFKRSVP</sequence>
<evidence type="ECO:0000256" key="2">
    <source>
        <dbReference type="ARBA" id="ARBA00022617"/>
    </source>
</evidence>
<dbReference type="PROSITE" id="PS00436">
    <property type="entry name" value="PEROXIDASE_2"/>
    <property type="match status" value="1"/>
</dbReference>
<dbReference type="PRINTS" id="PR00458">
    <property type="entry name" value="PEROXIDASE"/>
</dbReference>
<dbReference type="InterPro" id="IPR010255">
    <property type="entry name" value="Haem_peroxidase_sf"/>
</dbReference>
<dbReference type="InterPro" id="IPR019793">
    <property type="entry name" value="Peroxidases_heam-ligand_BS"/>
</dbReference>
<dbReference type="SUPFAM" id="SSF48113">
    <property type="entry name" value="Heme-dependent peroxidases"/>
    <property type="match status" value="1"/>
</dbReference>
<feature type="chain" id="PRO_5030911055" description="Plant heme peroxidase family profile domain-containing protein" evidence="8">
    <location>
        <begin position="20"/>
        <end position="532"/>
    </location>
</feature>
<keyword evidence="3" id="KW-0479">Metal-binding</keyword>
<dbReference type="GO" id="GO:0020037">
    <property type="term" value="F:heme binding"/>
    <property type="evidence" value="ECO:0007669"/>
    <property type="project" value="InterPro"/>
</dbReference>
<evidence type="ECO:0000256" key="7">
    <source>
        <dbReference type="SAM" id="MobiDB-lite"/>
    </source>
</evidence>
<keyword evidence="2" id="KW-0349">Heme</keyword>
<evidence type="ECO:0000256" key="3">
    <source>
        <dbReference type="ARBA" id="ARBA00022723"/>
    </source>
</evidence>
<feature type="domain" description="Plant heme peroxidase family profile" evidence="9">
    <location>
        <begin position="108"/>
        <end position="455"/>
    </location>
</feature>
<evidence type="ECO:0000256" key="6">
    <source>
        <dbReference type="RuleBase" id="RU004241"/>
    </source>
</evidence>
<dbReference type="GO" id="GO:0004601">
    <property type="term" value="F:peroxidase activity"/>
    <property type="evidence" value="ECO:0007669"/>
    <property type="project" value="UniProtKB-KW"/>
</dbReference>
<dbReference type="InterPro" id="IPR019794">
    <property type="entry name" value="Peroxidases_AS"/>
</dbReference>
<feature type="compositionally biased region" description="Acidic residues" evidence="7">
    <location>
        <begin position="428"/>
        <end position="441"/>
    </location>
</feature>
<evidence type="ECO:0000256" key="1">
    <source>
        <dbReference type="ARBA" id="ARBA00022559"/>
    </source>
</evidence>
<dbReference type="PANTHER" id="PTHR31356:SF58">
    <property type="entry name" value="CYTOCHROME C PEROXIDASE, MITOCHONDRIAL"/>
    <property type="match status" value="1"/>
</dbReference>
<evidence type="ECO:0000313" key="10">
    <source>
        <dbReference type="EMBL" id="CAD8320566.1"/>
    </source>
</evidence>
<dbReference type="InterPro" id="IPR002016">
    <property type="entry name" value="Haem_peroxidase"/>
</dbReference>
<feature type="region of interest" description="Disordered" evidence="7">
    <location>
        <begin position="484"/>
        <end position="532"/>
    </location>
</feature>
<dbReference type="Gene3D" id="1.10.420.10">
    <property type="entry name" value="Peroxidase, domain 2"/>
    <property type="match status" value="1"/>
</dbReference>
<evidence type="ECO:0000259" key="9">
    <source>
        <dbReference type="PROSITE" id="PS50873"/>
    </source>
</evidence>
<comment type="similarity">
    <text evidence="6">Belongs to the peroxidase family.</text>
</comment>
<dbReference type="Pfam" id="PF00141">
    <property type="entry name" value="peroxidase"/>
    <property type="match status" value="1"/>
</dbReference>
<protein>
    <recommendedName>
        <fullName evidence="9">Plant heme peroxidase family profile domain-containing protein</fullName>
    </recommendedName>
</protein>
<feature type="region of interest" description="Disordered" evidence="7">
    <location>
        <begin position="413"/>
        <end position="442"/>
    </location>
</feature>
<dbReference type="GO" id="GO:0046872">
    <property type="term" value="F:metal ion binding"/>
    <property type="evidence" value="ECO:0007669"/>
    <property type="project" value="UniProtKB-KW"/>
</dbReference>
<gene>
    <name evidence="10" type="ORF">TDUB1175_LOCUS18982</name>
</gene>
<dbReference type="PANTHER" id="PTHR31356">
    <property type="entry name" value="THYLAKOID LUMENAL 29 KDA PROTEIN, CHLOROPLASTIC-RELATED"/>
    <property type="match status" value="1"/>
</dbReference>
<keyword evidence="4" id="KW-0560">Oxidoreductase</keyword>
<feature type="region of interest" description="Disordered" evidence="7">
    <location>
        <begin position="65"/>
        <end position="92"/>
    </location>
</feature>
<dbReference type="GO" id="GO:0042744">
    <property type="term" value="P:hydrogen peroxide catabolic process"/>
    <property type="evidence" value="ECO:0007669"/>
    <property type="project" value="TreeGrafter"/>
</dbReference>
<dbReference type="GO" id="GO:0000302">
    <property type="term" value="P:response to reactive oxygen species"/>
    <property type="evidence" value="ECO:0007669"/>
    <property type="project" value="TreeGrafter"/>
</dbReference>
<evidence type="ECO:0000256" key="8">
    <source>
        <dbReference type="SAM" id="SignalP"/>
    </source>
</evidence>
<keyword evidence="1" id="KW-0575">Peroxidase</keyword>
<accession>A0A7R9WDK6</accession>
<dbReference type="EMBL" id="HBED01037649">
    <property type="protein sequence ID" value="CAD8320566.1"/>
    <property type="molecule type" value="Transcribed_RNA"/>
</dbReference>
<feature type="compositionally biased region" description="Polar residues" evidence="7">
    <location>
        <begin position="504"/>
        <end position="524"/>
    </location>
</feature>
<reference evidence="10" key="1">
    <citation type="submission" date="2021-01" db="EMBL/GenBank/DDBJ databases">
        <authorList>
            <person name="Corre E."/>
            <person name="Pelletier E."/>
            <person name="Niang G."/>
            <person name="Scheremetjew M."/>
            <person name="Finn R."/>
            <person name="Kale V."/>
            <person name="Holt S."/>
            <person name="Cochrane G."/>
            <person name="Meng A."/>
            <person name="Brown T."/>
            <person name="Cohen L."/>
        </authorList>
    </citation>
    <scope>NUCLEOTIDE SEQUENCE</scope>
    <source>
        <strain evidence="10">CCMP147</strain>
    </source>
</reference>
<feature type="signal peptide" evidence="8">
    <location>
        <begin position="1"/>
        <end position="19"/>
    </location>
</feature>
<organism evidence="10">
    <name type="scientific">Pseudictyota dubia</name>
    <dbReference type="NCBI Taxonomy" id="2749911"/>
    <lineage>
        <taxon>Eukaryota</taxon>
        <taxon>Sar</taxon>
        <taxon>Stramenopiles</taxon>
        <taxon>Ochrophyta</taxon>
        <taxon>Bacillariophyta</taxon>
        <taxon>Mediophyceae</taxon>
        <taxon>Biddulphiophycidae</taxon>
        <taxon>Eupodiscales</taxon>
        <taxon>Odontellaceae</taxon>
        <taxon>Pseudictyota</taxon>
    </lineage>
</organism>
<dbReference type="Gene3D" id="1.10.520.10">
    <property type="match status" value="1"/>
</dbReference>
<dbReference type="InterPro" id="IPR044831">
    <property type="entry name" value="Ccp1-like"/>
</dbReference>
<dbReference type="PROSITE" id="PS00435">
    <property type="entry name" value="PEROXIDASE_1"/>
    <property type="match status" value="1"/>
</dbReference>
<keyword evidence="5" id="KW-0408">Iron</keyword>
<proteinExistence type="inferred from homology"/>
<feature type="compositionally biased region" description="Pro residues" evidence="7">
    <location>
        <begin position="80"/>
        <end position="92"/>
    </location>
</feature>
<evidence type="ECO:0000256" key="5">
    <source>
        <dbReference type="ARBA" id="ARBA00023004"/>
    </source>
</evidence>
<keyword evidence="8" id="KW-0732">Signal</keyword>
<name>A0A7R9WDK6_9STRA</name>
<dbReference type="GO" id="GO:0034599">
    <property type="term" value="P:cellular response to oxidative stress"/>
    <property type="evidence" value="ECO:0007669"/>
    <property type="project" value="InterPro"/>
</dbReference>